<name>A0A7C9N212_9ACTN</name>
<reference evidence="3 4" key="1">
    <citation type="submission" date="2020-01" db="EMBL/GenBank/DDBJ databases">
        <title>Herbidospora sp. NEAU-GS84 nov., a novel actinomycete isolated from soil.</title>
        <authorList>
            <person name="Han L."/>
        </authorList>
    </citation>
    <scope>NUCLEOTIDE SEQUENCE [LARGE SCALE GENOMIC DNA]</scope>
    <source>
        <strain evidence="3 4">NEAU-GS84</strain>
    </source>
</reference>
<evidence type="ECO:0000313" key="3">
    <source>
        <dbReference type="EMBL" id="NAS27071.1"/>
    </source>
</evidence>
<gene>
    <name evidence="3" type="ORF">GT755_36070</name>
</gene>
<keyword evidence="4" id="KW-1185">Reference proteome</keyword>
<evidence type="ECO:0000256" key="1">
    <source>
        <dbReference type="SAM" id="MobiDB-lite"/>
    </source>
</evidence>
<evidence type="ECO:0008006" key="5">
    <source>
        <dbReference type="Google" id="ProtNLM"/>
    </source>
</evidence>
<proteinExistence type="predicted"/>
<feature type="compositionally biased region" description="Polar residues" evidence="1">
    <location>
        <begin position="67"/>
        <end position="80"/>
    </location>
</feature>
<dbReference type="Proteomes" id="UP000479526">
    <property type="component" value="Unassembled WGS sequence"/>
</dbReference>
<feature type="compositionally biased region" description="Basic and acidic residues" evidence="1">
    <location>
        <begin position="82"/>
        <end position="112"/>
    </location>
</feature>
<dbReference type="EMBL" id="WXEW01000013">
    <property type="protein sequence ID" value="NAS27071.1"/>
    <property type="molecule type" value="Genomic_DNA"/>
</dbReference>
<keyword evidence="2" id="KW-0732">Signal</keyword>
<protein>
    <recommendedName>
        <fullName evidence="5">DUF3558 domain-containing protein</fullName>
    </recommendedName>
</protein>
<sequence>MKRSTPPAILLLIAACTPAPLTAPAPCPETWTGTAPEETTVDGAADMLVPGTPAGALMCAYPGSNMTEGETLGGQRTLSPDETARMARDLNHLPGEGDDRRVPDREVDHPPT</sequence>
<comment type="caution">
    <text evidence="3">The sequence shown here is derived from an EMBL/GenBank/DDBJ whole genome shotgun (WGS) entry which is preliminary data.</text>
</comment>
<accession>A0A7C9N212</accession>
<evidence type="ECO:0000256" key="2">
    <source>
        <dbReference type="SAM" id="SignalP"/>
    </source>
</evidence>
<evidence type="ECO:0000313" key="4">
    <source>
        <dbReference type="Proteomes" id="UP000479526"/>
    </source>
</evidence>
<feature type="region of interest" description="Disordered" evidence="1">
    <location>
        <begin position="67"/>
        <end position="112"/>
    </location>
</feature>
<dbReference type="RefSeq" id="WP_161484036.1">
    <property type="nucleotide sequence ID" value="NZ_WXEW01000013.1"/>
</dbReference>
<dbReference type="AlphaFoldDB" id="A0A7C9N212"/>
<feature type="chain" id="PRO_5028937478" description="DUF3558 domain-containing protein" evidence="2">
    <location>
        <begin position="26"/>
        <end position="112"/>
    </location>
</feature>
<organism evidence="3 4">
    <name type="scientific">Herbidospora solisilvae</name>
    <dbReference type="NCBI Taxonomy" id="2696284"/>
    <lineage>
        <taxon>Bacteria</taxon>
        <taxon>Bacillati</taxon>
        <taxon>Actinomycetota</taxon>
        <taxon>Actinomycetes</taxon>
        <taxon>Streptosporangiales</taxon>
        <taxon>Streptosporangiaceae</taxon>
        <taxon>Herbidospora</taxon>
    </lineage>
</organism>
<dbReference type="PROSITE" id="PS51257">
    <property type="entry name" value="PROKAR_LIPOPROTEIN"/>
    <property type="match status" value="1"/>
</dbReference>
<feature type="signal peptide" evidence="2">
    <location>
        <begin position="1"/>
        <end position="25"/>
    </location>
</feature>